<keyword evidence="3" id="KW-0444">Lipid biosynthesis</keyword>
<accession>A0AAN6WRP5</accession>
<dbReference type="PANTHER" id="PTHR43981:SF2">
    <property type="entry name" value="ENOYL-[ACYL-CARRIER-PROTEIN] REDUCTASE, MITOCHONDRIAL"/>
    <property type="match status" value="1"/>
</dbReference>
<comment type="caution">
    <text evidence="15">The sequence shown here is derived from an EMBL/GenBank/DDBJ whole genome shotgun (WGS) entry which is preliminary data.</text>
</comment>
<dbReference type="PANTHER" id="PTHR43981">
    <property type="entry name" value="ENOYL-[ACYL-CARRIER-PROTEIN] REDUCTASE, MITOCHONDRIAL"/>
    <property type="match status" value="1"/>
</dbReference>
<organism evidence="15 16">
    <name type="scientific">Podospora australis</name>
    <dbReference type="NCBI Taxonomy" id="1536484"/>
    <lineage>
        <taxon>Eukaryota</taxon>
        <taxon>Fungi</taxon>
        <taxon>Dikarya</taxon>
        <taxon>Ascomycota</taxon>
        <taxon>Pezizomycotina</taxon>
        <taxon>Sordariomycetes</taxon>
        <taxon>Sordariomycetidae</taxon>
        <taxon>Sordariales</taxon>
        <taxon>Podosporaceae</taxon>
        <taxon>Podospora</taxon>
    </lineage>
</organism>
<evidence type="ECO:0000256" key="1">
    <source>
        <dbReference type="ARBA" id="ARBA00004173"/>
    </source>
</evidence>
<dbReference type="SUPFAM" id="SSF51735">
    <property type="entry name" value="NAD(P)-binding Rossmann-fold domains"/>
    <property type="match status" value="1"/>
</dbReference>
<comment type="subcellular location">
    <subcellularLocation>
        <location evidence="1">Mitochondrion</location>
    </subcellularLocation>
</comment>
<comment type="similarity">
    <text evidence="2">Belongs to the zinc-containing alcohol dehydrogenase family. Quinone oxidoreductase subfamily.</text>
</comment>
<dbReference type="Gene3D" id="3.40.50.720">
    <property type="entry name" value="NAD(P)-binding Rossmann-like Domain"/>
    <property type="match status" value="1"/>
</dbReference>
<dbReference type="GO" id="GO:0141148">
    <property type="term" value="F:enoyl-[acyl-carrier-protein] reductase (NADPH) activity"/>
    <property type="evidence" value="ECO:0007669"/>
    <property type="project" value="UniProtKB-EC"/>
</dbReference>
<evidence type="ECO:0000256" key="3">
    <source>
        <dbReference type="ARBA" id="ARBA00022516"/>
    </source>
</evidence>
<evidence type="ECO:0000313" key="15">
    <source>
        <dbReference type="EMBL" id="KAK4185097.1"/>
    </source>
</evidence>
<evidence type="ECO:0000259" key="14">
    <source>
        <dbReference type="SMART" id="SM00829"/>
    </source>
</evidence>
<name>A0AAN6WRP5_9PEZI</name>
<dbReference type="GO" id="GO:0006633">
    <property type="term" value="P:fatty acid biosynthetic process"/>
    <property type="evidence" value="ECO:0007669"/>
    <property type="project" value="UniProtKB-KW"/>
</dbReference>
<dbReference type="InterPro" id="IPR011032">
    <property type="entry name" value="GroES-like_sf"/>
</dbReference>
<dbReference type="Gene3D" id="3.90.180.10">
    <property type="entry name" value="Medium-chain alcohol dehydrogenases, catalytic domain"/>
    <property type="match status" value="1"/>
</dbReference>
<dbReference type="EC" id="1.3.1.104" evidence="11"/>
<reference evidence="15" key="2">
    <citation type="submission" date="2023-05" db="EMBL/GenBank/DDBJ databases">
        <authorList>
            <consortium name="Lawrence Berkeley National Laboratory"/>
            <person name="Steindorff A."/>
            <person name="Hensen N."/>
            <person name="Bonometti L."/>
            <person name="Westerberg I."/>
            <person name="Brannstrom I.O."/>
            <person name="Guillou S."/>
            <person name="Cros-Aarteil S."/>
            <person name="Calhoun S."/>
            <person name="Haridas S."/>
            <person name="Kuo A."/>
            <person name="Mondo S."/>
            <person name="Pangilinan J."/>
            <person name="Riley R."/>
            <person name="Labutti K."/>
            <person name="Andreopoulos B."/>
            <person name="Lipzen A."/>
            <person name="Chen C."/>
            <person name="Yanf M."/>
            <person name="Daum C."/>
            <person name="Ng V."/>
            <person name="Clum A."/>
            <person name="Ohm R."/>
            <person name="Martin F."/>
            <person name="Silar P."/>
            <person name="Natvig D."/>
            <person name="Lalanne C."/>
            <person name="Gautier V."/>
            <person name="Ament-Velasquez S.L."/>
            <person name="Kruys A."/>
            <person name="Hutchinson M.I."/>
            <person name="Powell A.J."/>
            <person name="Barry K."/>
            <person name="Miller A.N."/>
            <person name="Grigoriev I.V."/>
            <person name="Debuchy R."/>
            <person name="Gladieux P."/>
            <person name="Thoren M.H."/>
            <person name="Johannesson H."/>
        </authorList>
    </citation>
    <scope>NUCLEOTIDE SEQUENCE</scope>
    <source>
        <strain evidence="15">PSN309</strain>
    </source>
</reference>
<feature type="region of interest" description="Disordered" evidence="13">
    <location>
        <begin position="1"/>
        <end position="20"/>
    </location>
</feature>
<dbReference type="InterPro" id="IPR051034">
    <property type="entry name" value="Mito_Enoyl-ACP_Reductase"/>
</dbReference>
<feature type="domain" description="Enoyl reductase (ER)" evidence="14">
    <location>
        <begin position="62"/>
        <end position="427"/>
    </location>
</feature>
<keyword evidence="4" id="KW-0276">Fatty acid metabolism</keyword>
<dbReference type="Proteomes" id="UP001302126">
    <property type="component" value="Unassembled WGS sequence"/>
</dbReference>
<dbReference type="GO" id="GO:0005739">
    <property type="term" value="C:mitochondrion"/>
    <property type="evidence" value="ECO:0007669"/>
    <property type="project" value="UniProtKB-SubCell"/>
</dbReference>
<dbReference type="Pfam" id="PF00107">
    <property type="entry name" value="ADH_zinc_N"/>
    <property type="match status" value="1"/>
</dbReference>
<evidence type="ECO:0000256" key="6">
    <source>
        <dbReference type="ARBA" id="ARBA00022946"/>
    </source>
</evidence>
<evidence type="ECO:0000256" key="11">
    <source>
        <dbReference type="ARBA" id="ARBA00038963"/>
    </source>
</evidence>
<evidence type="ECO:0000256" key="10">
    <source>
        <dbReference type="ARBA" id="ARBA00023160"/>
    </source>
</evidence>
<dbReference type="Pfam" id="PF08240">
    <property type="entry name" value="ADH_N"/>
    <property type="match status" value="1"/>
</dbReference>
<keyword evidence="7" id="KW-0560">Oxidoreductase</keyword>
<keyword evidence="10" id="KW-0275">Fatty acid biosynthesis</keyword>
<dbReference type="SMART" id="SM00829">
    <property type="entry name" value="PKS_ER"/>
    <property type="match status" value="1"/>
</dbReference>
<comment type="catalytic activity">
    <reaction evidence="12">
        <text>a 2,3-saturated acyl-[ACP] + NADP(+) = a (2E)-enoyl-[ACP] + NADPH + H(+)</text>
        <dbReference type="Rhea" id="RHEA:22564"/>
        <dbReference type="Rhea" id="RHEA-COMP:9925"/>
        <dbReference type="Rhea" id="RHEA-COMP:9926"/>
        <dbReference type="ChEBI" id="CHEBI:15378"/>
        <dbReference type="ChEBI" id="CHEBI:57783"/>
        <dbReference type="ChEBI" id="CHEBI:58349"/>
        <dbReference type="ChEBI" id="CHEBI:78784"/>
        <dbReference type="ChEBI" id="CHEBI:78785"/>
        <dbReference type="EC" id="1.3.1.104"/>
    </reaction>
</comment>
<keyword evidence="8" id="KW-0443">Lipid metabolism</keyword>
<evidence type="ECO:0000256" key="4">
    <source>
        <dbReference type="ARBA" id="ARBA00022832"/>
    </source>
</evidence>
<evidence type="ECO:0000256" key="8">
    <source>
        <dbReference type="ARBA" id="ARBA00023098"/>
    </source>
</evidence>
<evidence type="ECO:0000256" key="2">
    <source>
        <dbReference type="ARBA" id="ARBA00010371"/>
    </source>
</evidence>
<sequence>MASVLRPRTALPRLGASTTSPSLRRIASPFSALPYTQAQRRHVSGPYGYTQSKSLLFSSFGEPTDVLSLHTHSISPSLPSGSVLLRTLAAPVNPADVNTIQGTYGVKPPFTPHLLGAPQPSVIPGNEACFEVTAIGPNVSGFSRGDWVIPASTGFGTFRTHALVENAEKSLFNITSGDPSKKDGLTPVQVATVSVNPCSAYRMLKDYVDLVKLSIESYQKGNDVTGGAWFLQNGANSGVGRAAIQLGKLWGLRSINIIRERSTPEQTESLKQELRDLGATVVFTETEFLDRSFRDRLAELTNQGKEPIMLGMNCVGGKSASAVVKALSQKGVMVTYGGMSRQSFPFPTGPQIFKRLRFEGFWLSPWGNENPAEKKKTIEEVLQLMREKKFQEAPVQEVTWDWDTEEKTLKEAVQGTLEGFRSGKGVFVFGET</sequence>
<dbReference type="InterPro" id="IPR036291">
    <property type="entry name" value="NAD(P)-bd_dom_sf"/>
</dbReference>
<dbReference type="AlphaFoldDB" id="A0AAN6WRP5"/>
<gene>
    <name evidence="15" type="ORF">QBC35DRAFT_504502</name>
</gene>
<keyword evidence="16" id="KW-1185">Reference proteome</keyword>
<keyword evidence="5" id="KW-0521">NADP</keyword>
<reference evidence="15" key="1">
    <citation type="journal article" date="2023" name="Mol. Phylogenet. Evol.">
        <title>Genome-scale phylogeny and comparative genomics of the fungal order Sordariales.</title>
        <authorList>
            <person name="Hensen N."/>
            <person name="Bonometti L."/>
            <person name="Westerberg I."/>
            <person name="Brannstrom I.O."/>
            <person name="Guillou S."/>
            <person name="Cros-Aarteil S."/>
            <person name="Calhoun S."/>
            <person name="Haridas S."/>
            <person name="Kuo A."/>
            <person name="Mondo S."/>
            <person name="Pangilinan J."/>
            <person name="Riley R."/>
            <person name="LaButti K."/>
            <person name="Andreopoulos B."/>
            <person name="Lipzen A."/>
            <person name="Chen C."/>
            <person name="Yan M."/>
            <person name="Daum C."/>
            <person name="Ng V."/>
            <person name="Clum A."/>
            <person name="Steindorff A."/>
            <person name="Ohm R.A."/>
            <person name="Martin F."/>
            <person name="Silar P."/>
            <person name="Natvig D.O."/>
            <person name="Lalanne C."/>
            <person name="Gautier V."/>
            <person name="Ament-Velasquez S.L."/>
            <person name="Kruys A."/>
            <person name="Hutchinson M.I."/>
            <person name="Powell A.J."/>
            <person name="Barry K."/>
            <person name="Miller A.N."/>
            <person name="Grigoriev I.V."/>
            <person name="Debuchy R."/>
            <person name="Gladieux P."/>
            <person name="Hiltunen Thoren M."/>
            <person name="Johannesson H."/>
        </authorList>
    </citation>
    <scope>NUCLEOTIDE SEQUENCE</scope>
    <source>
        <strain evidence="15">PSN309</strain>
    </source>
</reference>
<dbReference type="EMBL" id="MU864462">
    <property type="protein sequence ID" value="KAK4185097.1"/>
    <property type="molecule type" value="Genomic_DNA"/>
</dbReference>
<evidence type="ECO:0000313" key="16">
    <source>
        <dbReference type="Proteomes" id="UP001302126"/>
    </source>
</evidence>
<dbReference type="InterPro" id="IPR013154">
    <property type="entry name" value="ADH-like_N"/>
</dbReference>
<keyword evidence="6" id="KW-0809">Transit peptide</keyword>
<dbReference type="InterPro" id="IPR013149">
    <property type="entry name" value="ADH-like_C"/>
</dbReference>
<evidence type="ECO:0000256" key="7">
    <source>
        <dbReference type="ARBA" id="ARBA00023002"/>
    </source>
</evidence>
<dbReference type="SUPFAM" id="SSF50129">
    <property type="entry name" value="GroES-like"/>
    <property type="match status" value="1"/>
</dbReference>
<dbReference type="CDD" id="cd08290">
    <property type="entry name" value="ETR"/>
    <property type="match status" value="1"/>
</dbReference>
<dbReference type="InterPro" id="IPR020843">
    <property type="entry name" value="ER"/>
</dbReference>
<keyword evidence="9" id="KW-0496">Mitochondrion</keyword>
<protein>
    <recommendedName>
        <fullName evidence="11">enoyl-[acyl-carrier-protein] reductase</fullName>
        <ecNumber evidence="11">1.3.1.104</ecNumber>
    </recommendedName>
</protein>
<evidence type="ECO:0000256" key="9">
    <source>
        <dbReference type="ARBA" id="ARBA00023128"/>
    </source>
</evidence>
<evidence type="ECO:0000256" key="13">
    <source>
        <dbReference type="SAM" id="MobiDB-lite"/>
    </source>
</evidence>
<dbReference type="FunFam" id="3.40.50.720:FF:000112">
    <property type="entry name" value="Enoyl-[acyl-carrier-protein] reductase 1, mitochondrial"/>
    <property type="match status" value="1"/>
</dbReference>
<proteinExistence type="inferred from homology"/>
<evidence type="ECO:0000256" key="5">
    <source>
        <dbReference type="ARBA" id="ARBA00022857"/>
    </source>
</evidence>
<evidence type="ECO:0000256" key="12">
    <source>
        <dbReference type="ARBA" id="ARBA00048843"/>
    </source>
</evidence>